<name>A0A1E3WCW9_9HYPH</name>
<keyword evidence="6" id="KW-1185">Reference proteome</keyword>
<evidence type="ECO:0000256" key="1">
    <source>
        <dbReference type="ARBA" id="ARBA00006464"/>
    </source>
</evidence>
<evidence type="ECO:0000313" key="5">
    <source>
        <dbReference type="EMBL" id="ODS03631.1"/>
    </source>
</evidence>
<gene>
    <name evidence="5" type="ORF">AUC71_08650</name>
</gene>
<dbReference type="PANTHER" id="PTHR30576:SF20">
    <property type="entry name" value="QUINOVOSAMINEPHOSPHOTRANSFERAE-RELATED"/>
    <property type="match status" value="1"/>
</dbReference>
<dbReference type="GO" id="GO:0016780">
    <property type="term" value="F:phosphotransferase activity, for other substituted phosphate groups"/>
    <property type="evidence" value="ECO:0007669"/>
    <property type="project" value="TreeGrafter"/>
</dbReference>
<sequence length="327" mass="35977">MVIGRGLSMLWPAADALVVVGLSVLSGLAYHLFAYGDAGHVLDYAKVGAAVAFFRWVLHHPVSSISARPQNSLRYQFYLWNAAFLCLLAFGFLGKISGTYSRGTVLLFYASGLPLLIMWQAAWKHLIRQGLFSGRLALRRGLLIGTFAKVDEFRRKYRPARSGMIVTDTVIFPEDALDSTEAGDATLKELLDRAVELARQTHLDDIIVLLPWSASRAIDVCTDRLMTIPVSVQLGPEAVFDRFSQVHLSRLGPATMLNLVRPPLTRVEILSKRLFDFFGSLALLIALSPLFLVIAALIKLDSPGPVLFRQRRHGSIKNSSGSSSSAP</sequence>
<feature type="transmembrane region" description="Helical" evidence="3">
    <location>
        <begin position="103"/>
        <end position="123"/>
    </location>
</feature>
<feature type="domain" description="Bacterial sugar transferase" evidence="4">
    <location>
        <begin position="272"/>
        <end position="315"/>
    </location>
</feature>
<feature type="transmembrane region" description="Helical" evidence="3">
    <location>
        <begin position="78"/>
        <end position="97"/>
    </location>
</feature>
<keyword evidence="3" id="KW-1133">Transmembrane helix</keyword>
<comment type="caution">
    <text evidence="5">The sequence shown here is derived from an EMBL/GenBank/DDBJ whole genome shotgun (WGS) entry which is preliminary data.</text>
</comment>
<reference evidence="5 6" key="1">
    <citation type="journal article" date="2016" name="Environ. Microbiol.">
        <title>New Methyloceanibacter diversity from North Sea sediments includes methanotroph containing solely the soluble methane monooxygenase.</title>
        <authorList>
            <person name="Vekeman B."/>
            <person name="Kerckhof F.M."/>
            <person name="Cremers G."/>
            <person name="de Vos P."/>
            <person name="Vandamme P."/>
            <person name="Boon N."/>
            <person name="Op den Camp H.J."/>
            <person name="Heylen K."/>
        </authorList>
    </citation>
    <scope>NUCLEOTIDE SEQUENCE [LARGE SCALE GENOMIC DNA]</scope>
    <source>
        <strain evidence="5 6">R-67177</strain>
    </source>
</reference>
<dbReference type="Pfam" id="PF02397">
    <property type="entry name" value="Bac_transf"/>
    <property type="match status" value="1"/>
</dbReference>
<evidence type="ECO:0000259" key="4">
    <source>
        <dbReference type="Pfam" id="PF02397"/>
    </source>
</evidence>
<organism evidence="5 6">
    <name type="scientific">Methyloceanibacter marginalis</name>
    <dbReference type="NCBI Taxonomy" id="1774971"/>
    <lineage>
        <taxon>Bacteria</taxon>
        <taxon>Pseudomonadati</taxon>
        <taxon>Pseudomonadota</taxon>
        <taxon>Alphaproteobacteria</taxon>
        <taxon>Hyphomicrobiales</taxon>
        <taxon>Hyphomicrobiaceae</taxon>
        <taxon>Methyloceanibacter</taxon>
    </lineage>
</organism>
<accession>A0A1E3WCW9</accession>
<evidence type="ECO:0000313" key="6">
    <source>
        <dbReference type="Proteomes" id="UP000095042"/>
    </source>
</evidence>
<keyword evidence="3" id="KW-0812">Transmembrane</keyword>
<protein>
    <recommendedName>
        <fullName evidence="4">Bacterial sugar transferase domain-containing protein</fullName>
    </recommendedName>
</protein>
<dbReference type="Proteomes" id="UP000095042">
    <property type="component" value="Unassembled WGS sequence"/>
</dbReference>
<feature type="transmembrane region" description="Helical" evidence="3">
    <location>
        <begin position="12"/>
        <end position="35"/>
    </location>
</feature>
<evidence type="ECO:0000256" key="2">
    <source>
        <dbReference type="ARBA" id="ARBA00023169"/>
    </source>
</evidence>
<evidence type="ECO:0000256" key="3">
    <source>
        <dbReference type="SAM" id="Phobius"/>
    </source>
</evidence>
<dbReference type="AlphaFoldDB" id="A0A1E3WCW9"/>
<keyword evidence="2" id="KW-0270">Exopolysaccharide synthesis</keyword>
<dbReference type="Pfam" id="PF13727">
    <property type="entry name" value="CoA_binding_3"/>
    <property type="match status" value="1"/>
</dbReference>
<keyword evidence="3" id="KW-0472">Membrane</keyword>
<dbReference type="PANTHER" id="PTHR30576">
    <property type="entry name" value="COLANIC BIOSYNTHESIS UDP-GLUCOSE LIPID CARRIER TRANSFERASE"/>
    <property type="match status" value="1"/>
</dbReference>
<dbReference type="InterPro" id="IPR003362">
    <property type="entry name" value="Bact_transf"/>
</dbReference>
<dbReference type="EMBL" id="LPWD01000076">
    <property type="protein sequence ID" value="ODS03631.1"/>
    <property type="molecule type" value="Genomic_DNA"/>
</dbReference>
<dbReference type="GO" id="GO:0000271">
    <property type="term" value="P:polysaccharide biosynthetic process"/>
    <property type="evidence" value="ECO:0007669"/>
    <property type="project" value="UniProtKB-KW"/>
</dbReference>
<proteinExistence type="inferred from homology"/>
<feature type="transmembrane region" description="Helical" evidence="3">
    <location>
        <begin position="274"/>
        <end position="298"/>
    </location>
</feature>
<comment type="similarity">
    <text evidence="1">Belongs to the bacterial sugar transferase family.</text>
</comment>